<feature type="transmembrane region" description="Helical" evidence="6">
    <location>
        <begin position="48"/>
        <end position="66"/>
    </location>
</feature>
<proteinExistence type="inferred from homology"/>
<keyword evidence="3 6" id="KW-0812">Transmembrane</keyword>
<name>A0A671SLQ6_9TELE</name>
<dbReference type="AlphaFoldDB" id="A0A671SLQ6"/>
<keyword evidence="8" id="KW-1185">Reference proteome</keyword>
<feature type="transmembrane region" description="Helical" evidence="6">
    <location>
        <begin position="111"/>
        <end position="132"/>
    </location>
</feature>
<dbReference type="Proteomes" id="UP000472260">
    <property type="component" value="Unassembled WGS sequence"/>
</dbReference>
<dbReference type="InterPro" id="IPR008564">
    <property type="entry name" value="TVP23-like"/>
</dbReference>
<reference evidence="7" key="2">
    <citation type="submission" date="2025-09" db="UniProtKB">
        <authorList>
            <consortium name="Ensembl"/>
        </authorList>
    </citation>
    <scope>IDENTIFICATION</scope>
</reference>
<evidence type="ECO:0000256" key="6">
    <source>
        <dbReference type="RuleBase" id="RU361206"/>
    </source>
</evidence>
<dbReference type="PANTHER" id="PTHR13019:SF9">
    <property type="entry name" value="GOLGI APPARATUS MEMBRANE PROTEIN TVP23 HOMOLOG B"/>
    <property type="match status" value="1"/>
</dbReference>
<dbReference type="Pfam" id="PF05832">
    <property type="entry name" value="DUF846"/>
    <property type="match status" value="1"/>
</dbReference>
<organism evidence="7 8">
    <name type="scientific">Sinocyclocheilus anshuiensis</name>
    <dbReference type="NCBI Taxonomy" id="1608454"/>
    <lineage>
        <taxon>Eukaryota</taxon>
        <taxon>Metazoa</taxon>
        <taxon>Chordata</taxon>
        <taxon>Craniata</taxon>
        <taxon>Vertebrata</taxon>
        <taxon>Euteleostomi</taxon>
        <taxon>Actinopterygii</taxon>
        <taxon>Neopterygii</taxon>
        <taxon>Teleostei</taxon>
        <taxon>Ostariophysi</taxon>
        <taxon>Cypriniformes</taxon>
        <taxon>Cyprinidae</taxon>
        <taxon>Cyprininae</taxon>
        <taxon>Sinocyclocheilus</taxon>
    </lineage>
</organism>
<protein>
    <recommendedName>
        <fullName evidence="6">Golgi apparatus membrane protein TVP23 homolog</fullName>
    </recommendedName>
</protein>
<keyword evidence="4 6" id="KW-1133">Transmembrane helix</keyword>
<reference evidence="7" key="1">
    <citation type="submission" date="2025-08" db="UniProtKB">
        <authorList>
            <consortium name="Ensembl"/>
        </authorList>
    </citation>
    <scope>IDENTIFICATION</scope>
</reference>
<dbReference type="PANTHER" id="PTHR13019">
    <property type="entry name" value="GOLGI APPARATUS MEMBRANE PROTEIN TVP23"/>
    <property type="match status" value="1"/>
</dbReference>
<dbReference type="GO" id="GO:0009306">
    <property type="term" value="P:protein secretion"/>
    <property type="evidence" value="ECO:0007669"/>
    <property type="project" value="TreeGrafter"/>
</dbReference>
<comment type="similarity">
    <text evidence="2 6">Belongs to the TVP23 family.</text>
</comment>
<evidence type="ECO:0000313" key="7">
    <source>
        <dbReference type="Ensembl" id="ENSSANP00000096609.1"/>
    </source>
</evidence>
<dbReference type="GO" id="GO:0016192">
    <property type="term" value="P:vesicle-mediated transport"/>
    <property type="evidence" value="ECO:0007669"/>
    <property type="project" value="TreeGrafter"/>
</dbReference>
<accession>A0A671SLQ6</accession>
<feature type="transmembrane region" description="Helical" evidence="6">
    <location>
        <begin position="138"/>
        <end position="157"/>
    </location>
</feature>
<keyword evidence="5 6" id="KW-0472">Membrane</keyword>
<evidence type="ECO:0000313" key="8">
    <source>
        <dbReference type="Proteomes" id="UP000472260"/>
    </source>
</evidence>
<comment type="subcellular location">
    <subcellularLocation>
        <location evidence="1 6">Membrane</location>
        <topology evidence="1 6">Multi-pass membrane protein</topology>
    </subcellularLocation>
</comment>
<evidence type="ECO:0000256" key="5">
    <source>
        <dbReference type="ARBA" id="ARBA00023136"/>
    </source>
</evidence>
<evidence type="ECO:0000256" key="3">
    <source>
        <dbReference type="ARBA" id="ARBA00022692"/>
    </source>
</evidence>
<evidence type="ECO:0000256" key="2">
    <source>
        <dbReference type="ARBA" id="ARBA00005467"/>
    </source>
</evidence>
<dbReference type="Ensembl" id="ENSSANT00000102620.1">
    <property type="protein sequence ID" value="ENSSANP00000096609.1"/>
    <property type="gene ID" value="ENSSANG00000047630.1"/>
</dbReference>
<evidence type="ECO:0000256" key="4">
    <source>
        <dbReference type="ARBA" id="ARBA00022989"/>
    </source>
</evidence>
<sequence>DTAFVLKNSQGEVSFFHEDESAFREKKSNIKHPLACFFHLFFRTSPSFIANMVTIILLLSCDFWTVKNVTGQLLVGLRWWNQVDEEGHSHWMFESRSGTSKNVVSNSDSRIFWFGLIVCPVFWAFFVFSSIFSFNIKWLAVVIMGVVLQWANLYGYVRCKVGGATKLKNMATNYFGLKLFKKATLTF</sequence>
<evidence type="ECO:0000256" key="1">
    <source>
        <dbReference type="ARBA" id="ARBA00004141"/>
    </source>
</evidence>
<dbReference type="GO" id="GO:0000139">
    <property type="term" value="C:Golgi membrane"/>
    <property type="evidence" value="ECO:0007669"/>
    <property type="project" value="TreeGrafter"/>
</dbReference>